<dbReference type="AlphaFoldDB" id="A0A3P7LKG9"/>
<name>A0A3P7LKG9_DIBLA</name>
<dbReference type="Proteomes" id="UP000281553">
    <property type="component" value="Unassembled WGS sequence"/>
</dbReference>
<gene>
    <name evidence="2" type="ORF">DILT_LOCUS7144</name>
</gene>
<feature type="region of interest" description="Disordered" evidence="1">
    <location>
        <begin position="181"/>
        <end position="200"/>
    </location>
</feature>
<accession>A0A3P7LKG9</accession>
<evidence type="ECO:0000313" key="2">
    <source>
        <dbReference type="EMBL" id="VDN11313.1"/>
    </source>
</evidence>
<dbReference type="EMBL" id="UYRU01051193">
    <property type="protein sequence ID" value="VDN11313.1"/>
    <property type="molecule type" value="Genomic_DNA"/>
</dbReference>
<evidence type="ECO:0000256" key="1">
    <source>
        <dbReference type="SAM" id="MobiDB-lite"/>
    </source>
</evidence>
<evidence type="ECO:0000313" key="3">
    <source>
        <dbReference type="Proteomes" id="UP000281553"/>
    </source>
</evidence>
<sequence>MPSLKSVFPPYENSQWQRPAVSNVDVDDVQSYDRPPDNRPTQHNFSLPTPPPPAPALSYVGLPASGSWTSCDWLQNGPPVEEAFAGEGRRKLHREEVKRLCHANAAWTKWFVESLYVQFRGEPAPGPQSSCFELARDNADFIRLVRTEQSAASSQSLAQHVNQMRCRWPNLVLLSITRESRAGDGDWSPADRSSRTESNSRQFLSEFRFNTPDGQKPVEFAPTGISSSFEDRSKNASVPSTTADSLIKKILNAAALLRPDDCEMPLLKALTILTSVDFPNSEAQPLSNVRQSLEATLFEHALHRSASHLDAAQRIFALKELVCYLAVIDPRAVLECLGLQELETVS</sequence>
<reference evidence="2 3" key="1">
    <citation type="submission" date="2018-11" db="EMBL/GenBank/DDBJ databases">
        <authorList>
            <consortium name="Pathogen Informatics"/>
        </authorList>
    </citation>
    <scope>NUCLEOTIDE SEQUENCE [LARGE SCALE GENOMIC DNA]</scope>
</reference>
<feature type="region of interest" description="Disordered" evidence="1">
    <location>
        <begin position="17"/>
        <end position="54"/>
    </location>
</feature>
<proteinExistence type="predicted"/>
<organism evidence="2 3">
    <name type="scientific">Dibothriocephalus latus</name>
    <name type="common">Fish tapeworm</name>
    <name type="synonym">Diphyllobothrium latum</name>
    <dbReference type="NCBI Taxonomy" id="60516"/>
    <lineage>
        <taxon>Eukaryota</taxon>
        <taxon>Metazoa</taxon>
        <taxon>Spiralia</taxon>
        <taxon>Lophotrochozoa</taxon>
        <taxon>Platyhelminthes</taxon>
        <taxon>Cestoda</taxon>
        <taxon>Eucestoda</taxon>
        <taxon>Diphyllobothriidea</taxon>
        <taxon>Diphyllobothriidae</taxon>
        <taxon>Dibothriocephalus</taxon>
    </lineage>
</organism>
<dbReference type="OrthoDB" id="10467984at2759"/>
<protein>
    <submittedName>
        <fullName evidence="2">Uncharacterized protein</fullName>
    </submittedName>
</protein>
<keyword evidence="3" id="KW-1185">Reference proteome</keyword>